<reference evidence="2 3" key="1">
    <citation type="submission" date="2021-02" db="EMBL/GenBank/DDBJ databases">
        <authorList>
            <person name="Park J.-S."/>
        </authorList>
    </citation>
    <scope>NUCLEOTIDE SEQUENCE [LARGE SCALE GENOMIC DNA]</scope>
    <source>
        <strain evidence="2 3">188UL20-2</strain>
    </source>
</reference>
<keyword evidence="1" id="KW-1133">Transmembrane helix</keyword>
<dbReference type="InterPro" id="IPR026268">
    <property type="entry name" value="RseC"/>
</dbReference>
<evidence type="ECO:0000313" key="3">
    <source>
        <dbReference type="Proteomes" id="UP000809621"/>
    </source>
</evidence>
<keyword evidence="3" id="KW-1185">Reference proteome</keyword>
<dbReference type="RefSeq" id="WP_205159404.1">
    <property type="nucleotide sequence ID" value="NZ_JAFEUM010000007.1"/>
</dbReference>
<keyword evidence="1" id="KW-0812">Transmembrane</keyword>
<dbReference type="PANTHER" id="PTHR35867:SF1">
    <property type="entry name" value="PROTEIN RSEC"/>
    <property type="match status" value="1"/>
</dbReference>
<dbReference type="PIRSF" id="PIRSF004923">
    <property type="entry name" value="RseC"/>
    <property type="match status" value="1"/>
</dbReference>
<keyword evidence="1" id="KW-0472">Membrane</keyword>
<name>A0ABS2HPF2_9VIBR</name>
<comment type="caution">
    <text evidence="2">The sequence shown here is derived from an EMBL/GenBank/DDBJ whole genome shotgun (WGS) entry which is preliminary data.</text>
</comment>
<organism evidence="2 3">
    <name type="scientific">Vibrio ulleungensis</name>
    <dbReference type="NCBI Taxonomy" id="2807619"/>
    <lineage>
        <taxon>Bacteria</taxon>
        <taxon>Pseudomonadati</taxon>
        <taxon>Pseudomonadota</taxon>
        <taxon>Gammaproteobacteria</taxon>
        <taxon>Vibrionales</taxon>
        <taxon>Vibrionaceae</taxon>
        <taxon>Vibrio</taxon>
    </lineage>
</organism>
<sequence length="160" mass="17033">MMTAIATVAEVSKEPQGFKAVLSCQQQSSCSGCASKSNCATGQVTKVIGNREHLWTLFTDQPLQVGEQVEIGFPESEIVKNAAKMYLIPLLAMLLGSVLANLVYHSMGGQGEVAAILGGALGFVGSLLWLKRGFAHSVHSRSQQVTLIRQLGAAIQIHQP</sequence>
<proteinExistence type="predicted"/>
<evidence type="ECO:0000313" key="2">
    <source>
        <dbReference type="EMBL" id="MBM7037904.1"/>
    </source>
</evidence>
<gene>
    <name evidence="2" type="ORF">JQC93_15990</name>
</gene>
<dbReference type="InterPro" id="IPR007359">
    <property type="entry name" value="SigmaE_reg_RseC_MucC"/>
</dbReference>
<dbReference type="EMBL" id="JAFEUM010000007">
    <property type="protein sequence ID" value="MBM7037904.1"/>
    <property type="molecule type" value="Genomic_DNA"/>
</dbReference>
<evidence type="ECO:0000256" key="1">
    <source>
        <dbReference type="SAM" id="Phobius"/>
    </source>
</evidence>
<protein>
    <submittedName>
        <fullName evidence="2">SoxR reducing system RseC family protein</fullName>
    </submittedName>
</protein>
<dbReference type="Proteomes" id="UP000809621">
    <property type="component" value="Unassembled WGS sequence"/>
</dbReference>
<dbReference type="PANTHER" id="PTHR35867">
    <property type="entry name" value="PROTEIN RSEC"/>
    <property type="match status" value="1"/>
</dbReference>
<feature type="transmembrane region" description="Helical" evidence="1">
    <location>
        <begin position="86"/>
        <end position="107"/>
    </location>
</feature>
<feature type="transmembrane region" description="Helical" evidence="1">
    <location>
        <begin position="113"/>
        <end position="130"/>
    </location>
</feature>
<dbReference type="Pfam" id="PF04246">
    <property type="entry name" value="RseC_MucC"/>
    <property type="match status" value="1"/>
</dbReference>
<accession>A0ABS2HPF2</accession>